<dbReference type="SUPFAM" id="SSF52540">
    <property type="entry name" value="P-loop containing nucleoside triphosphate hydrolases"/>
    <property type="match status" value="1"/>
</dbReference>
<accession>A0A1F5PIX7</accession>
<name>A0A1F5PIX7_9BACT</name>
<sequence length="403" mass="45372">MRPRETAKETTDNFFAPIGNTKPYFKAAFQGFAGSGKTYTAAQVAVGLHKRIGSKKPIVIFDTEQASKFLKPLFAEAGIEVLVRESKSLADLRQTMEKMRSGISDILLIDSISHVWEGFLQSYAEKVHRTRLEFQDWGIIKPTWKREFSDPFVSDGYHAIFTGRAGYEYDNEKNADTGKREIFKSGIKMKVEGETAYEPDMLVLMERFEEVLGDDKKVWREATIIKDRSTLLDGRTYKNPSYENFSPIVEALLTDPIPRDTVVLPESDTGLLFRTEEEKAEWRRERDKWMEELDGLLIRIAPGAVGRDKQLKLDLLDRVFGTTSMTAIGELRPERLAEGYKKLGLEAVSMGIAEIVELPDGRKRLVSKLPPNGNGNGNGNGHSHTEERSKPAPAPAKKGAKKK</sequence>
<evidence type="ECO:0008006" key="5">
    <source>
        <dbReference type="Google" id="ProtNLM"/>
    </source>
</evidence>
<dbReference type="InterPro" id="IPR027417">
    <property type="entry name" value="P-loop_NTPase"/>
</dbReference>
<reference evidence="3 4" key="1">
    <citation type="journal article" date="2016" name="Nat. Commun.">
        <title>Thousands of microbial genomes shed light on interconnected biogeochemical processes in an aquifer system.</title>
        <authorList>
            <person name="Anantharaman K."/>
            <person name="Brown C.T."/>
            <person name="Hug L.A."/>
            <person name="Sharon I."/>
            <person name="Castelle C.J."/>
            <person name="Probst A.J."/>
            <person name="Thomas B.C."/>
            <person name="Singh A."/>
            <person name="Wilkins M.J."/>
            <person name="Karaoz U."/>
            <person name="Brodie E.L."/>
            <person name="Williams K.H."/>
            <person name="Hubbard S.S."/>
            <person name="Banfield J.F."/>
        </authorList>
    </citation>
    <scope>NUCLEOTIDE SEQUENCE [LARGE SCALE GENOMIC DNA]</scope>
</reference>
<evidence type="ECO:0000256" key="2">
    <source>
        <dbReference type="SAM" id="MobiDB-lite"/>
    </source>
</evidence>
<feature type="region of interest" description="Disordered" evidence="2">
    <location>
        <begin position="366"/>
        <end position="403"/>
    </location>
</feature>
<protein>
    <recommendedName>
        <fullName evidence="5">AAA+ ATPase domain-containing protein</fullName>
    </recommendedName>
</protein>
<dbReference type="Gene3D" id="3.40.50.300">
    <property type="entry name" value="P-loop containing nucleotide triphosphate hydrolases"/>
    <property type="match status" value="1"/>
</dbReference>
<dbReference type="Pfam" id="PF13479">
    <property type="entry name" value="AAA_24"/>
    <property type="match status" value="1"/>
</dbReference>
<proteinExistence type="predicted"/>
<keyword evidence="1" id="KW-0175">Coiled coil</keyword>
<evidence type="ECO:0000313" key="3">
    <source>
        <dbReference type="EMBL" id="OGE89817.1"/>
    </source>
</evidence>
<organism evidence="3 4">
    <name type="scientific">Candidatus Doudnabacteria bacterium RIFCSPHIGHO2_12_FULL_48_16</name>
    <dbReference type="NCBI Taxonomy" id="1817838"/>
    <lineage>
        <taxon>Bacteria</taxon>
        <taxon>Candidatus Doudnaibacteriota</taxon>
    </lineage>
</organism>
<dbReference type="Proteomes" id="UP000177682">
    <property type="component" value="Unassembled WGS sequence"/>
</dbReference>
<comment type="caution">
    <text evidence="3">The sequence shown here is derived from an EMBL/GenBank/DDBJ whole genome shotgun (WGS) entry which is preliminary data.</text>
</comment>
<dbReference type="AlphaFoldDB" id="A0A1F5PIX7"/>
<gene>
    <name evidence="3" type="ORF">A3E29_00315</name>
</gene>
<dbReference type="EMBL" id="MFEY01000008">
    <property type="protein sequence ID" value="OGE89817.1"/>
    <property type="molecule type" value="Genomic_DNA"/>
</dbReference>
<evidence type="ECO:0000256" key="1">
    <source>
        <dbReference type="SAM" id="Coils"/>
    </source>
</evidence>
<evidence type="ECO:0000313" key="4">
    <source>
        <dbReference type="Proteomes" id="UP000177682"/>
    </source>
</evidence>
<feature type="coiled-coil region" evidence="1">
    <location>
        <begin position="272"/>
        <end position="299"/>
    </location>
</feature>